<dbReference type="EMBL" id="OX458333">
    <property type="protein sequence ID" value="CAI8971113.1"/>
    <property type="molecule type" value="Genomic_DNA"/>
</dbReference>
<evidence type="ECO:0000256" key="1">
    <source>
        <dbReference type="SAM" id="MobiDB-lite"/>
    </source>
</evidence>
<evidence type="ECO:0000313" key="3">
    <source>
        <dbReference type="Proteomes" id="UP001162030"/>
    </source>
</evidence>
<organism evidence="2 3">
    <name type="scientific">Methylocaldum szegediense</name>
    <dbReference type="NCBI Taxonomy" id="73780"/>
    <lineage>
        <taxon>Bacteria</taxon>
        <taxon>Pseudomonadati</taxon>
        <taxon>Pseudomonadota</taxon>
        <taxon>Gammaproteobacteria</taxon>
        <taxon>Methylococcales</taxon>
        <taxon>Methylococcaceae</taxon>
        <taxon>Methylocaldum</taxon>
    </lineage>
</organism>
<sequence length="71" mass="7762">MLSGALRLSTTLSEARESAKMGVKAVFEYPKAAGAPDLNGVLSVLRERQSEHQKPLLSPPIASRRSLCRRQ</sequence>
<evidence type="ECO:0000313" key="2">
    <source>
        <dbReference type="EMBL" id="CAI8971113.1"/>
    </source>
</evidence>
<accession>A0ABM9I9A0</accession>
<proteinExistence type="predicted"/>
<evidence type="ECO:0008006" key="4">
    <source>
        <dbReference type="Google" id="ProtNLM"/>
    </source>
</evidence>
<dbReference type="Proteomes" id="UP001162030">
    <property type="component" value="Chromosome"/>
</dbReference>
<keyword evidence="3" id="KW-1185">Reference proteome</keyword>
<reference evidence="2 3" key="1">
    <citation type="submission" date="2023-03" db="EMBL/GenBank/DDBJ databases">
        <authorList>
            <person name="Pearce D."/>
        </authorList>
    </citation>
    <scope>NUCLEOTIDE SEQUENCE [LARGE SCALE GENOMIC DNA]</scope>
    <source>
        <strain evidence="2">Msz</strain>
    </source>
</reference>
<feature type="region of interest" description="Disordered" evidence="1">
    <location>
        <begin position="49"/>
        <end position="71"/>
    </location>
</feature>
<protein>
    <recommendedName>
        <fullName evidence="4">Tryptophan synthase</fullName>
    </recommendedName>
</protein>
<name>A0ABM9I9A0_9GAMM</name>
<gene>
    <name evidence="2" type="ORF">MSZNOR_4887</name>
</gene>